<dbReference type="InterPro" id="IPR011006">
    <property type="entry name" value="CheY-like_superfamily"/>
</dbReference>
<reference evidence="10 11" key="1">
    <citation type="submission" date="2017-10" db="EMBL/GenBank/DDBJ databases">
        <title>Genomics of the genus Arcobacter.</title>
        <authorList>
            <person name="Perez-Cataluna A."/>
            <person name="Figueras M.J."/>
        </authorList>
    </citation>
    <scope>NUCLEOTIDE SEQUENCE [LARGE SCALE GENOMIC DNA]</scope>
    <source>
        <strain evidence="10 11">CECT 8993</strain>
    </source>
</reference>
<evidence type="ECO:0000256" key="4">
    <source>
        <dbReference type="ARBA" id="ARBA00023125"/>
    </source>
</evidence>
<dbReference type="GO" id="GO:0032993">
    <property type="term" value="C:protein-DNA complex"/>
    <property type="evidence" value="ECO:0007669"/>
    <property type="project" value="TreeGrafter"/>
</dbReference>
<feature type="modified residue" description="4-aspartylphosphate" evidence="6">
    <location>
        <position position="50"/>
    </location>
</feature>
<organism evidence="10 11">
    <name type="scientific">Halarcobacter ebronensis</name>
    <dbReference type="NCBI Taxonomy" id="1462615"/>
    <lineage>
        <taxon>Bacteria</taxon>
        <taxon>Pseudomonadati</taxon>
        <taxon>Campylobacterota</taxon>
        <taxon>Epsilonproteobacteria</taxon>
        <taxon>Campylobacterales</taxon>
        <taxon>Arcobacteraceae</taxon>
        <taxon>Halarcobacter</taxon>
    </lineage>
</organism>
<dbReference type="Pfam" id="PF00486">
    <property type="entry name" value="Trans_reg_C"/>
    <property type="match status" value="1"/>
</dbReference>
<dbReference type="GO" id="GO:0005829">
    <property type="term" value="C:cytosol"/>
    <property type="evidence" value="ECO:0007669"/>
    <property type="project" value="TreeGrafter"/>
</dbReference>
<dbReference type="InterPro" id="IPR016032">
    <property type="entry name" value="Sig_transdc_resp-reg_C-effctor"/>
</dbReference>
<gene>
    <name evidence="10" type="ORF">CRV08_13975</name>
</gene>
<dbReference type="InterPro" id="IPR001789">
    <property type="entry name" value="Sig_transdc_resp-reg_receiver"/>
</dbReference>
<evidence type="ECO:0000313" key="11">
    <source>
        <dbReference type="Proteomes" id="UP000290172"/>
    </source>
</evidence>
<evidence type="ECO:0000256" key="7">
    <source>
        <dbReference type="PROSITE-ProRule" id="PRU01091"/>
    </source>
</evidence>
<evidence type="ECO:0000259" key="8">
    <source>
        <dbReference type="PROSITE" id="PS50110"/>
    </source>
</evidence>
<dbReference type="SUPFAM" id="SSF52172">
    <property type="entry name" value="CheY-like"/>
    <property type="match status" value="1"/>
</dbReference>
<dbReference type="Pfam" id="PF00072">
    <property type="entry name" value="Response_reg"/>
    <property type="match status" value="1"/>
</dbReference>
<protein>
    <submittedName>
        <fullName evidence="10">DNA-binding response regulator</fullName>
    </submittedName>
</protein>
<keyword evidence="2" id="KW-0902">Two-component regulatory system</keyword>
<dbReference type="SUPFAM" id="SSF46894">
    <property type="entry name" value="C-terminal effector domain of the bipartite response regulators"/>
    <property type="match status" value="1"/>
</dbReference>
<dbReference type="Proteomes" id="UP000290172">
    <property type="component" value="Unassembled WGS sequence"/>
</dbReference>
<dbReference type="CDD" id="cd00156">
    <property type="entry name" value="REC"/>
    <property type="match status" value="1"/>
</dbReference>
<evidence type="ECO:0000259" key="9">
    <source>
        <dbReference type="PROSITE" id="PS51755"/>
    </source>
</evidence>
<dbReference type="GO" id="GO:0000976">
    <property type="term" value="F:transcription cis-regulatory region binding"/>
    <property type="evidence" value="ECO:0007669"/>
    <property type="project" value="TreeGrafter"/>
</dbReference>
<dbReference type="PANTHER" id="PTHR48111:SF1">
    <property type="entry name" value="TWO-COMPONENT RESPONSE REGULATOR ORR33"/>
    <property type="match status" value="1"/>
</dbReference>
<keyword evidence="4 7" id="KW-0238">DNA-binding</keyword>
<dbReference type="PROSITE" id="PS50110">
    <property type="entry name" value="RESPONSE_REGULATORY"/>
    <property type="match status" value="1"/>
</dbReference>
<keyword evidence="5" id="KW-0804">Transcription</keyword>
<dbReference type="SMART" id="SM00448">
    <property type="entry name" value="REC"/>
    <property type="match status" value="1"/>
</dbReference>
<proteinExistence type="predicted"/>
<evidence type="ECO:0000256" key="5">
    <source>
        <dbReference type="ARBA" id="ARBA00023163"/>
    </source>
</evidence>
<dbReference type="PANTHER" id="PTHR48111">
    <property type="entry name" value="REGULATOR OF RPOS"/>
    <property type="match status" value="1"/>
</dbReference>
<evidence type="ECO:0000256" key="6">
    <source>
        <dbReference type="PROSITE-ProRule" id="PRU00169"/>
    </source>
</evidence>
<feature type="domain" description="Response regulatory" evidence="8">
    <location>
        <begin position="2"/>
        <end position="115"/>
    </location>
</feature>
<evidence type="ECO:0000256" key="3">
    <source>
        <dbReference type="ARBA" id="ARBA00023015"/>
    </source>
</evidence>
<dbReference type="GO" id="GO:0000156">
    <property type="term" value="F:phosphorelay response regulator activity"/>
    <property type="evidence" value="ECO:0007669"/>
    <property type="project" value="TreeGrafter"/>
</dbReference>
<feature type="domain" description="OmpR/PhoB-type" evidence="9">
    <location>
        <begin position="118"/>
        <end position="213"/>
    </location>
</feature>
<name>A0A4Q0Y7Z8_9BACT</name>
<evidence type="ECO:0000313" key="10">
    <source>
        <dbReference type="EMBL" id="RXJ65935.1"/>
    </source>
</evidence>
<dbReference type="RefSeq" id="WP_128983181.1">
    <property type="nucleotide sequence ID" value="NZ_PDKJ01000018.1"/>
</dbReference>
<dbReference type="Gene3D" id="1.10.10.10">
    <property type="entry name" value="Winged helix-like DNA-binding domain superfamily/Winged helix DNA-binding domain"/>
    <property type="match status" value="1"/>
</dbReference>
<accession>A0A4Q0Y7Z8</accession>
<dbReference type="PROSITE" id="PS51755">
    <property type="entry name" value="OMPR_PHOB"/>
    <property type="match status" value="1"/>
</dbReference>
<dbReference type="Gene3D" id="3.40.50.2300">
    <property type="match status" value="1"/>
</dbReference>
<dbReference type="InterPro" id="IPR036388">
    <property type="entry name" value="WH-like_DNA-bd_sf"/>
</dbReference>
<comment type="caution">
    <text evidence="10">The sequence shown here is derived from an EMBL/GenBank/DDBJ whole genome shotgun (WGS) entry which is preliminary data.</text>
</comment>
<dbReference type="AlphaFoldDB" id="A0A4Q0Y7Z8"/>
<feature type="DNA-binding region" description="OmpR/PhoB-type" evidence="7">
    <location>
        <begin position="118"/>
        <end position="213"/>
    </location>
</feature>
<dbReference type="EMBL" id="PDKJ01000018">
    <property type="protein sequence ID" value="RXJ65935.1"/>
    <property type="molecule type" value="Genomic_DNA"/>
</dbReference>
<dbReference type="GO" id="GO:0006355">
    <property type="term" value="P:regulation of DNA-templated transcription"/>
    <property type="evidence" value="ECO:0007669"/>
    <property type="project" value="InterPro"/>
</dbReference>
<keyword evidence="1 6" id="KW-0597">Phosphoprotein</keyword>
<evidence type="ECO:0000256" key="2">
    <source>
        <dbReference type="ARBA" id="ARBA00023012"/>
    </source>
</evidence>
<dbReference type="InterPro" id="IPR039420">
    <property type="entry name" value="WalR-like"/>
</dbReference>
<keyword evidence="3" id="KW-0805">Transcription regulation</keyword>
<dbReference type="InterPro" id="IPR001867">
    <property type="entry name" value="OmpR/PhoB-type_DNA-bd"/>
</dbReference>
<dbReference type="SMART" id="SM00862">
    <property type="entry name" value="Trans_reg_C"/>
    <property type="match status" value="1"/>
</dbReference>
<evidence type="ECO:0000256" key="1">
    <source>
        <dbReference type="ARBA" id="ARBA00022553"/>
    </source>
</evidence>
<sequence>MKVLILEDDESLLEIIKEVLEDKGFNVVCFRDGQEALENCLNGFDCFILDINVPNVDGLSLLKEIREHDKWTPAIIISANSELENLQRAYASGCNDFIKKPFYMYELETKIKQLCSLEETNRLINGFTYDIETKTLFNEQNEAIKLTKKERRFIFLLVKHQNRMTSIEAIENYVWEGETISSMAIRSMVKRLRTKLPEGMIISHHFGYEIKTI</sequence>